<gene>
    <name evidence="7" type="ORF">BCF74_12621</name>
</gene>
<dbReference type="Gene3D" id="3.40.50.300">
    <property type="entry name" value="P-loop containing nucleotide triphosphate hydrolases"/>
    <property type="match status" value="1"/>
</dbReference>
<evidence type="ECO:0000256" key="4">
    <source>
        <dbReference type="RuleBase" id="RU003651"/>
    </source>
</evidence>
<evidence type="ECO:0000256" key="1">
    <source>
        <dbReference type="ARBA" id="ARBA00022741"/>
    </source>
</evidence>
<feature type="compositionally biased region" description="Basic and acidic residues" evidence="5">
    <location>
        <begin position="113"/>
        <end position="122"/>
    </location>
</feature>
<dbReference type="GO" id="GO:0016887">
    <property type="term" value="F:ATP hydrolysis activity"/>
    <property type="evidence" value="ECO:0007669"/>
    <property type="project" value="InterPro"/>
</dbReference>
<keyword evidence="2 4" id="KW-0067">ATP-binding</keyword>
<evidence type="ECO:0000256" key="2">
    <source>
        <dbReference type="ARBA" id="ARBA00022840"/>
    </source>
</evidence>
<dbReference type="PROSITE" id="PS00674">
    <property type="entry name" value="AAA"/>
    <property type="match status" value="1"/>
</dbReference>
<evidence type="ECO:0000256" key="5">
    <source>
        <dbReference type="SAM" id="MobiDB-lite"/>
    </source>
</evidence>
<keyword evidence="1 4" id="KW-0547">Nucleotide-binding</keyword>
<dbReference type="Gene3D" id="1.25.40.10">
    <property type="entry name" value="Tetratricopeptide repeat domain"/>
    <property type="match status" value="1"/>
</dbReference>
<dbReference type="PANTHER" id="PTHR23077:SF171">
    <property type="entry name" value="NUCLEAR VALOSIN-CONTAINING PROTEIN-LIKE"/>
    <property type="match status" value="1"/>
</dbReference>
<accession>A0A2T0U7W4</accession>
<feature type="region of interest" description="Disordered" evidence="5">
    <location>
        <begin position="89"/>
        <end position="148"/>
    </location>
</feature>
<dbReference type="SUPFAM" id="SSF48452">
    <property type="entry name" value="TPR-like"/>
    <property type="match status" value="1"/>
</dbReference>
<keyword evidence="8" id="KW-1185">Reference proteome</keyword>
<dbReference type="PANTHER" id="PTHR23077">
    <property type="entry name" value="AAA-FAMILY ATPASE"/>
    <property type="match status" value="1"/>
</dbReference>
<dbReference type="InterPro" id="IPR041569">
    <property type="entry name" value="AAA_lid_3"/>
</dbReference>
<dbReference type="AlphaFoldDB" id="A0A2T0U7W4"/>
<dbReference type="InterPro" id="IPR011990">
    <property type="entry name" value="TPR-like_helical_dom_sf"/>
</dbReference>
<proteinExistence type="inferred from homology"/>
<evidence type="ECO:0000259" key="6">
    <source>
        <dbReference type="SMART" id="SM00382"/>
    </source>
</evidence>
<dbReference type="SUPFAM" id="SSF52540">
    <property type="entry name" value="P-loop containing nucleoside triphosphate hydrolases"/>
    <property type="match status" value="1"/>
</dbReference>
<organism evidence="7 8">
    <name type="scientific">Knoellia remsis</name>
    <dbReference type="NCBI Taxonomy" id="407159"/>
    <lineage>
        <taxon>Bacteria</taxon>
        <taxon>Bacillati</taxon>
        <taxon>Actinomycetota</taxon>
        <taxon>Actinomycetes</taxon>
        <taxon>Micrococcales</taxon>
        <taxon>Intrasporangiaceae</taxon>
        <taxon>Knoellia</taxon>
    </lineage>
</organism>
<name>A0A2T0U7W4_9MICO</name>
<dbReference type="Proteomes" id="UP000237822">
    <property type="component" value="Unassembled WGS sequence"/>
</dbReference>
<dbReference type="InterPro" id="IPR003960">
    <property type="entry name" value="ATPase_AAA_CS"/>
</dbReference>
<dbReference type="InterPro" id="IPR003959">
    <property type="entry name" value="ATPase_AAA_core"/>
</dbReference>
<feature type="domain" description="AAA+ ATPase" evidence="6">
    <location>
        <begin position="223"/>
        <end position="361"/>
    </location>
</feature>
<dbReference type="SMART" id="SM00382">
    <property type="entry name" value="AAA"/>
    <property type="match status" value="1"/>
</dbReference>
<dbReference type="GO" id="GO:0005524">
    <property type="term" value="F:ATP binding"/>
    <property type="evidence" value="ECO:0007669"/>
    <property type="project" value="UniProtKB-KW"/>
</dbReference>
<comment type="similarity">
    <text evidence="4">Belongs to the AAA ATPase family.</text>
</comment>
<dbReference type="Pfam" id="PF00004">
    <property type="entry name" value="AAA"/>
    <property type="match status" value="1"/>
</dbReference>
<protein>
    <submittedName>
        <fullName evidence="7">Tetratricopeptide repeat protein</fullName>
    </submittedName>
</protein>
<dbReference type="EMBL" id="PVTI01000026">
    <property type="protein sequence ID" value="PRY54007.1"/>
    <property type="molecule type" value="Genomic_DNA"/>
</dbReference>
<evidence type="ECO:0000313" key="7">
    <source>
        <dbReference type="EMBL" id="PRY54007.1"/>
    </source>
</evidence>
<dbReference type="InterPro" id="IPR050168">
    <property type="entry name" value="AAA_ATPase_domain"/>
</dbReference>
<dbReference type="Gene3D" id="1.10.8.60">
    <property type="match status" value="1"/>
</dbReference>
<reference evidence="7 8" key="1">
    <citation type="submission" date="2018-03" db="EMBL/GenBank/DDBJ databases">
        <title>Genomic Encyclopedia of Archaeal and Bacterial Type Strains, Phase II (KMG-II): from individual species to whole genera.</title>
        <authorList>
            <person name="Goeker M."/>
        </authorList>
    </citation>
    <scope>NUCLEOTIDE SEQUENCE [LARGE SCALE GENOMIC DNA]</scope>
    <source>
        <strain evidence="7 8">ATCC BAA-1496</strain>
    </source>
</reference>
<evidence type="ECO:0000256" key="3">
    <source>
        <dbReference type="ARBA" id="ARBA00023054"/>
    </source>
</evidence>
<sequence length="470" mass="49742">MLDVSNEPVIAALRASLAADPGNHDVRVHVASLLSADGRTDEALAEASAVLAGRPDHLGALTVAESAARRLGDIDRADAYARLLAALGGSPSSASPSQGGDPATGAGAPGRADGIREADGIRGADGIQGNEPTVSDGEPEGSDSSTDPVEIAYAGTMPDSPEDLFAEWSESEAAREPEVGTLGRPGVTLADVGGLADVKKRLNQSFLMQMRNPELRATFGKSLRGGLVLWGPPGCGKTFIARAVAGELGASFYEVGLADVLDMYIGSSERNLRSIFDAARRNRPCVLFFDELDALGQKRAQLRGAGAMRGVVNQMLAELDGASTDNEGLFVLAATNHPWDVDSALLRPGRFDRTVLVLPPDREAREAIFSLHLRSRPMDRVDVGQLAKATDGYSGADIALVCEQATESAMEESMAAGQVRPITAQHLRDAVASVRPSIGEWMETAKNYALYSNSSGEYDELTAYLKRRRR</sequence>
<dbReference type="InterPro" id="IPR003593">
    <property type="entry name" value="AAA+_ATPase"/>
</dbReference>
<keyword evidence="3" id="KW-0175">Coiled coil</keyword>
<evidence type="ECO:0000313" key="8">
    <source>
        <dbReference type="Proteomes" id="UP000237822"/>
    </source>
</evidence>
<dbReference type="Pfam" id="PF17862">
    <property type="entry name" value="AAA_lid_3"/>
    <property type="match status" value="1"/>
</dbReference>
<feature type="compositionally biased region" description="Low complexity" evidence="5">
    <location>
        <begin position="89"/>
        <end position="112"/>
    </location>
</feature>
<comment type="caution">
    <text evidence="7">The sequence shown here is derived from an EMBL/GenBank/DDBJ whole genome shotgun (WGS) entry which is preliminary data.</text>
</comment>
<dbReference type="FunFam" id="3.40.50.300:FF:001025">
    <property type="entry name" value="ATPase family, AAA domain-containing 2B"/>
    <property type="match status" value="1"/>
</dbReference>
<dbReference type="InterPro" id="IPR027417">
    <property type="entry name" value="P-loop_NTPase"/>
</dbReference>